<reference evidence="2" key="1">
    <citation type="submission" date="2022-11" db="UniProtKB">
        <authorList>
            <consortium name="WormBaseParasite"/>
        </authorList>
    </citation>
    <scope>IDENTIFICATION</scope>
</reference>
<accession>A0A914PDA8</accession>
<dbReference type="Gene3D" id="3.30.420.40">
    <property type="match status" value="1"/>
</dbReference>
<protein>
    <submittedName>
        <fullName evidence="2">Uncharacterized protein</fullName>
    </submittedName>
</protein>
<name>A0A914PDA8_9BILA</name>
<proteinExistence type="predicted"/>
<evidence type="ECO:0000313" key="2">
    <source>
        <dbReference type="WBParaSite" id="PDA_v2.g12749.t1"/>
    </source>
</evidence>
<keyword evidence="1" id="KW-1185">Reference proteome</keyword>
<dbReference type="AlphaFoldDB" id="A0A914PDA8"/>
<dbReference type="WBParaSite" id="PDA_v2.g12749.t1">
    <property type="protein sequence ID" value="PDA_v2.g12749.t1"/>
    <property type="gene ID" value="PDA_v2.g12749"/>
</dbReference>
<sequence>MIYPNDSTIFNKFGVFDTCTPEYVQNMFSDISFSLLQKSVDEVFSDAIPGMIKHLMDGSEPEYMIKYFCNTEFTISPPSVICTNGDLLPFQKSVIRNIKTANQFLTLSETKSGEIKRINLNQYFSQKIKITFTLDIDMFYDIKVESLGPLVSPSIEHVLKKSLKVSNDEKIKIKKAINDGLTEFPLYISFAEEKPITGKAAFEVLKEKPTFIICDLVKLSSKNVHEIKASKWPFKLTKDSENETFVEFDTFRGRRKTSPDFFIGMILKFALRVIEKETEKKFEEIGIEFQGFGISKESFVECFEKAAKRINLKLTFL</sequence>
<evidence type="ECO:0000313" key="1">
    <source>
        <dbReference type="Proteomes" id="UP000887578"/>
    </source>
</evidence>
<dbReference type="Proteomes" id="UP000887578">
    <property type="component" value="Unplaced"/>
</dbReference>
<organism evidence="1 2">
    <name type="scientific">Panagrolaimus davidi</name>
    <dbReference type="NCBI Taxonomy" id="227884"/>
    <lineage>
        <taxon>Eukaryota</taxon>
        <taxon>Metazoa</taxon>
        <taxon>Ecdysozoa</taxon>
        <taxon>Nematoda</taxon>
        <taxon>Chromadorea</taxon>
        <taxon>Rhabditida</taxon>
        <taxon>Tylenchina</taxon>
        <taxon>Panagrolaimomorpha</taxon>
        <taxon>Panagrolaimoidea</taxon>
        <taxon>Panagrolaimidae</taxon>
        <taxon>Panagrolaimus</taxon>
    </lineage>
</organism>